<comment type="caution">
    <text evidence="1">The sequence shown here is derived from an EMBL/GenBank/DDBJ whole genome shotgun (WGS) entry which is preliminary data.</text>
</comment>
<dbReference type="Proteomes" id="UP000245998">
    <property type="component" value="Unassembled WGS sequence"/>
</dbReference>
<evidence type="ECO:0000313" key="1">
    <source>
        <dbReference type="EMBL" id="PWA08413.1"/>
    </source>
</evidence>
<reference evidence="1 2" key="1">
    <citation type="submission" date="2018-04" db="EMBL/GenBank/DDBJ databases">
        <title>Camelliibacillus theae gen. nov., sp. nov., isolated from Pu'er tea.</title>
        <authorList>
            <person name="Niu L."/>
        </authorList>
    </citation>
    <scope>NUCLEOTIDE SEQUENCE [LARGE SCALE GENOMIC DNA]</scope>
    <source>
        <strain evidence="1 2">T8</strain>
    </source>
</reference>
<gene>
    <name evidence="1" type="ORF">DCC39_14805</name>
</gene>
<organism evidence="1 2">
    <name type="scientific">Pueribacillus theae</name>
    <dbReference type="NCBI Taxonomy" id="2171751"/>
    <lineage>
        <taxon>Bacteria</taxon>
        <taxon>Bacillati</taxon>
        <taxon>Bacillota</taxon>
        <taxon>Bacilli</taxon>
        <taxon>Bacillales</taxon>
        <taxon>Bacillaceae</taxon>
        <taxon>Pueribacillus</taxon>
    </lineage>
</organism>
<protein>
    <submittedName>
        <fullName evidence="1">Uncharacterized protein</fullName>
    </submittedName>
</protein>
<sequence>MYKIEKDIGIPELLLRELRNGRSETYKFYLQIVHNSYTTCMIGAYSKQIRKKDSILSNTFGMASKYSNQTLNKVNHEFSVTSNRELWIMAHVLRESFIKYYVLLHKDH</sequence>
<dbReference type="EMBL" id="QCZG01000037">
    <property type="protein sequence ID" value="PWA08413.1"/>
    <property type="molecule type" value="Genomic_DNA"/>
</dbReference>
<name>A0A2U1JU86_9BACI</name>
<keyword evidence="2" id="KW-1185">Reference proteome</keyword>
<proteinExistence type="predicted"/>
<accession>A0A2U1JU86</accession>
<dbReference type="AlphaFoldDB" id="A0A2U1JU86"/>
<evidence type="ECO:0000313" key="2">
    <source>
        <dbReference type="Proteomes" id="UP000245998"/>
    </source>
</evidence>